<dbReference type="Pfam" id="PF06961">
    <property type="entry name" value="DUF1294"/>
    <property type="match status" value="1"/>
</dbReference>
<reference evidence="2" key="1">
    <citation type="journal article" date="2014" name="Int. J. Syst. Evol. Microbiol.">
        <title>Complete genome sequence of Corynebacterium casei LMG S-19264T (=DSM 44701T), isolated from a smear-ripened cheese.</title>
        <authorList>
            <consortium name="US DOE Joint Genome Institute (JGI-PGF)"/>
            <person name="Walter F."/>
            <person name="Albersmeier A."/>
            <person name="Kalinowski J."/>
            <person name="Ruckert C."/>
        </authorList>
    </citation>
    <scope>NUCLEOTIDE SEQUENCE</scope>
    <source>
        <strain evidence="2">NBRC 103034</strain>
    </source>
</reference>
<keyword evidence="3" id="KW-1185">Reference proteome</keyword>
<dbReference type="EMBL" id="BSNE01000020">
    <property type="protein sequence ID" value="GLQ04089.1"/>
    <property type="molecule type" value="Genomic_DNA"/>
</dbReference>
<feature type="transmembrane region" description="Helical" evidence="1">
    <location>
        <begin position="29"/>
        <end position="47"/>
    </location>
</feature>
<evidence type="ECO:0000313" key="2">
    <source>
        <dbReference type="EMBL" id="GLQ04089.1"/>
    </source>
</evidence>
<dbReference type="Proteomes" id="UP001161408">
    <property type="component" value="Unassembled WGS sequence"/>
</dbReference>
<gene>
    <name evidence="2" type="ORF">GCM10007914_29700</name>
</gene>
<sequence length="121" mass="14160">MIKSSLIIFSSLFIALFWLAYLNNEVEMYLPIYVSSISCITFVYYAWDKRKAVQSNHKKVSRIPERHLHLLALFGGWPGALIAQQSLRHKSQKRVFIAVLWVCIVVNISVISYAWFAYYRI</sequence>
<dbReference type="InterPro" id="IPR010718">
    <property type="entry name" value="DUF1294"/>
</dbReference>
<organism evidence="2 3">
    <name type="scientific">Pseudoalteromonas tetraodonis GFC</name>
    <dbReference type="NCBI Taxonomy" id="1315271"/>
    <lineage>
        <taxon>Bacteria</taxon>
        <taxon>Pseudomonadati</taxon>
        <taxon>Pseudomonadota</taxon>
        <taxon>Gammaproteobacteria</taxon>
        <taxon>Alteromonadales</taxon>
        <taxon>Pseudoalteromonadaceae</taxon>
        <taxon>Pseudoalteromonas</taxon>
    </lineage>
</organism>
<name>A0AA37S6H2_9GAMM</name>
<keyword evidence="1" id="KW-0472">Membrane</keyword>
<dbReference type="AlphaFoldDB" id="A0AA37S6H2"/>
<proteinExistence type="predicted"/>
<comment type="caution">
    <text evidence="2">The sequence shown here is derived from an EMBL/GenBank/DDBJ whole genome shotgun (WGS) entry which is preliminary data.</text>
</comment>
<keyword evidence="1" id="KW-1133">Transmembrane helix</keyword>
<feature type="transmembrane region" description="Helical" evidence="1">
    <location>
        <begin position="6"/>
        <end position="22"/>
    </location>
</feature>
<keyword evidence="1" id="KW-0812">Transmembrane</keyword>
<protein>
    <submittedName>
        <fullName evidence="2">Membrane protein</fullName>
    </submittedName>
</protein>
<evidence type="ECO:0000256" key="1">
    <source>
        <dbReference type="SAM" id="Phobius"/>
    </source>
</evidence>
<reference evidence="2" key="2">
    <citation type="submission" date="2023-01" db="EMBL/GenBank/DDBJ databases">
        <title>Draft genome sequence of Pseudoalteromonas tetraodonis strain NBRC 103034.</title>
        <authorList>
            <person name="Sun Q."/>
            <person name="Mori K."/>
        </authorList>
    </citation>
    <scope>NUCLEOTIDE SEQUENCE</scope>
    <source>
        <strain evidence="2">NBRC 103034</strain>
    </source>
</reference>
<accession>A0AA37S6H2</accession>
<dbReference type="RefSeq" id="WP_036955235.1">
    <property type="nucleotide sequence ID" value="NZ_BJXY01000008.1"/>
</dbReference>
<evidence type="ECO:0000313" key="3">
    <source>
        <dbReference type="Proteomes" id="UP001161408"/>
    </source>
</evidence>
<feature type="transmembrane region" description="Helical" evidence="1">
    <location>
        <begin position="67"/>
        <end position="83"/>
    </location>
</feature>
<feature type="transmembrane region" description="Helical" evidence="1">
    <location>
        <begin position="95"/>
        <end position="118"/>
    </location>
</feature>